<proteinExistence type="predicted"/>
<dbReference type="Pfam" id="PF00326">
    <property type="entry name" value="Peptidase_S9"/>
    <property type="match status" value="1"/>
</dbReference>
<evidence type="ECO:0000256" key="1">
    <source>
        <dbReference type="ARBA" id="ARBA00022801"/>
    </source>
</evidence>
<evidence type="ECO:0000313" key="4">
    <source>
        <dbReference type="EMBL" id="SUZ80641.1"/>
    </source>
</evidence>
<reference evidence="4" key="1">
    <citation type="submission" date="2018-05" db="EMBL/GenBank/DDBJ databases">
        <authorList>
            <person name="Lanie J.A."/>
            <person name="Ng W.-L."/>
            <person name="Kazmierczak K.M."/>
            <person name="Andrzejewski T.M."/>
            <person name="Davidsen T.M."/>
            <person name="Wayne K.J."/>
            <person name="Tettelin H."/>
            <person name="Glass J.I."/>
            <person name="Rusch D."/>
            <person name="Podicherti R."/>
            <person name="Tsui H.-C.T."/>
            <person name="Winkler M.E."/>
        </authorList>
    </citation>
    <scope>NUCLEOTIDE SEQUENCE</scope>
</reference>
<dbReference type="InterPro" id="IPR029058">
    <property type="entry name" value="AB_hydrolase_fold"/>
</dbReference>
<dbReference type="AlphaFoldDB" id="A0A381QMR4"/>
<feature type="region of interest" description="Disordered" evidence="2">
    <location>
        <begin position="362"/>
        <end position="395"/>
    </location>
</feature>
<dbReference type="PANTHER" id="PTHR42776">
    <property type="entry name" value="SERINE PEPTIDASE S9 FAMILY MEMBER"/>
    <property type="match status" value="1"/>
</dbReference>
<dbReference type="InterPro" id="IPR001375">
    <property type="entry name" value="Peptidase_S9_cat"/>
</dbReference>
<feature type="compositionally biased region" description="Basic and acidic residues" evidence="2">
    <location>
        <begin position="362"/>
        <end position="382"/>
    </location>
</feature>
<dbReference type="SUPFAM" id="SSF53474">
    <property type="entry name" value="alpha/beta-Hydrolases"/>
    <property type="match status" value="1"/>
</dbReference>
<sequence>MTSPRVLNTLLIAVLTAALALAALPGMSLVGTVLAQESEQRTVQLQDIMDWKRIGGARLSADGSWFAYRLAPAEGNGEIIVRSTQNETEYRFPAGSGGAGFGGGGLEISDDSHWVGFAIYPEFNQDRPDNNGPPQRNNLGLLDLTTGELTEIEEVRGFAFSGENAEWIAMQKYAAGGSGGRATGAGPGGGRGRPGGSRAGGNNNSDRSRGADLILQQLATGTQMNIGNVAEFEFDESGSRLAWLVDTESNASNGVQIRLMDSGIVIPLESSTASYQSLNWTDEGDGLTTLKGIDDEDYEDPLYSIVAFTNMTAQIPTKVVYDPLEDNSFPQGMTIAANRAPSFTDDLSSLVFGIVEAEMTEKAEQRMEQGDDEPDKGRRGAEASDADGDESESEKPDLVIWHWRDDRLQSMQQVQENRDQNFNYLAVYHISADRFVRLGDDDVRNVTMAPKGKYAIANDNSRYSLMGNLNGQRFQDIHVINVDTGDRTMALEQVRWYNGISPDGTHLLYYEDGDYYTYELGTGNDYNITENVDTSFINTQDDHNVVDPPIRPIGWVAGGQHVLLYDNWDIWKVAVHGDKGINLTVNGKENQIRYSRRLRIDPDEEGIDLAVDQYLAPYGEWTKKSGIGRIAANSTGVDMLLWDDVAYAGLMKAEDANIFAYTRADNDSYPDYYVTNFSFATSERQTDANPQQAELAWSAGARLVDYESDNGDKLQAALFLPADYNPDRKYPTIVYIYERLSQGLNQFTQPSANGFNKSVYTSNGYAVLMPDITYKINDPGMSAVWSVLPALDAAIDTGVIDPDNVGLHGHSWGGYQTSFLVTQTDKFAAAVAGAPLTNMISMYSSIYWNSGGGNMAIFESSQGRFTGDYLEATDAYIRNSPVFFADRVKTPLIILHNDQDGAVDWNQGIEYYNTLRRLGKDVVMLQYVGENHGLRVPANQKDYTVRMREFFDHHLKGAEAPTWLLEGVPHLKMDAHLEERAPLVAPRRGGKGGSSNRRNGGR</sequence>
<organism evidence="4">
    <name type="scientific">marine metagenome</name>
    <dbReference type="NCBI Taxonomy" id="408172"/>
    <lineage>
        <taxon>unclassified sequences</taxon>
        <taxon>metagenomes</taxon>
        <taxon>ecological metagenomes</taxon>
    </lineage>
</organism>
<accession>A0A381QMR4</accession>
<name>A0A381QMR4_9ZZZZ</name>
<dbReference type="GO" id="GO:0006508">
    <property type="term" value="P:proteolysis"/>
    <property type="evidence" value="ECO:0007669"/>
    <property type="project" value="InterPro"/>
</dbReference>
<dbReference type="PANTHER" id="PTHR42776:SF4">
    <property type="entry name" value="ACYLAMINO-ACID-RELEASING ENZYME"/>
    <property type="match status" value="1"/>
</dbReference>
<protein>
    <recommendedName>
        <fullName evidence="3">Peptidase S9 prolyl oligopeptidase catalytic domain-containing protein</fullName>
    </recommendedName>
</protein>
<dbReference type="EMBL" id="UINC01001436">
    <property type="protein sequence ID" value="SUZ80641.1"/>
    <property type="molecule type" value="Genomic_DNA"/>
</dbReference>
<evidence type="ECO:0000256" key="2">
    <source>
        <dbReference type="SAM" id="MobiDB-lite"/>
    </source>
</evidence>
<dbReference type="Gene3D" id="3.40.50.1820">
    <property type="entry name" value="alpha/beta hydrolase"/>
    <property type="match status" value="1"/>
</dbReference>
<gene>
    <name evidence="4" type="ORF">METZ01_LOCUS33495</name>
</gene>
<feature type="region of interest" description="Disordered" evidence="2">
    <location>
        <begin position="979"/>
        <end position="1002"/>
    </location>
</feature>
<evidence type="ECO:0000259" key="3">
    <source>
        <dbReference type="Pfam" id="PF00326"/>
    </source>
</evidence>
<keyword evidence="1" id="KW-0378">Hydrolase</keyword>
<feature type="domain" description="Peptidase S9 prolyl oligopeptidase catalytic" evidence="3">
    <location>
        <begin position="788"/>
        <end position="957"/>
    </location>
</feature>
<feature type="compositionally biased region" description="Gly residues" evidence="2">
    <location>
        <begin position="176"/>
        <end position="199"/>
    </location>
</feature>
<dbReference type="SUPFAM" id="SSF82171">
    <property type="entry name" value="DPP6 N-terminal domain-like"/>
    <property type="match status" value="1"/>
</dbReference>
<feature type="region of interest" description="Disordered" evidence="2">
    <location>
        <begin position="176"/>
        <end position="208"/>
    </location>
</feature>
<dbReference type="GO" id="GO:0004252">
    <property type="term" value="F:serine-type endopeptidase activity"/>
    <property type="evidence" value="ECO:0007669"/>
    <property type="project" value="TreeGrafter"/>
</dbReference>